<keyword evidence="5" id="KW-0574">Periplasm</keyword>
<name>A0A2S6MUV7_9HYPH</name>
<dbReference type="Pfam" id="PF04234">
    <property type="entry name" value="CopC"/>
    <property type="match status" value="1"/>
</dbReference>
<dbReference type="EMBL" id="NHSJ01000136">
    <property type="protein sequence ID" value="PPQ26139.1"/>
    <property type="molecule type" value="Genomic_DNA"/>
</dbReference>
<dbReference type="GO" id="GO:0005507">
    <property type="term" value="F:copper ion binding"/>
    <property type="evidence" value="ECO:0007669"/>
    <property type="project" value="InterPro"/>
</dbReference>
<evidence type="ECO:0000313" key="7">
    <source>
        <dbReference type="EMBL" id="PPQ26139.1"/>
    </source>
</evidence>
<evidence type="ECO:0000256" key="1">
    <source>
        <dbReference type="ARBA" id="ARBA00004418"/>
    </source>
</evidence>
<keyword evidence="6" id="KW-0186">Copper</keyword>
<keyword evidence="8" id="KW-1185">Reference proteome</keyword>
<dbReference type="AlphaFoldDB" id="A0A2S6MUV7"/>
<evidence type="ECO:0000313" key="8">
    <source>
        <dbReference type="Proteomes" id="UP000239089"/>
    </source>
</evidence>
<sequence length="122" mass="12293">MKKIVCALLAGGAGFAAVTGAFAHALLDHAVPGVGSTVQSSPRELEISFTQNIVASFSGATLTTADGAALAAGKGVVDPSNPSALRVPIGHALKPGTYVVNWHVVSVDTHHTSGSYKFTVAP</sequence>
<reference evidence="7 8" key="1">
    <citation type="journal article" date="2018" name="Arch. Microbiol.">
        <title>New insights into the metabolic potential of the phototrophic purple bacterium Rhodopila globiformis DSM 161(T) from its draft genome sequence and evidence for a vanadium-dependent nitrogenase.</title>
        <authorList>
            <person name="Imhoff J.F."/>
            <person name="Rahn T."/>
            <person name="Kunzel S."/>
            <person name="Neulinger S.C."/>
        </authorList>
    </citation>
    <scope>NUCLEOTIDE SEQUENCE [LARGE SCALE GENOMIC DNA]</scope>
    <source>
        <strain evidence="7 8">DSM 16996</strain>
    </source>
</reference>
<dbReference type="PANTHER" id="PTHR34820:SF4">
    <property type="entry name" value="INNER MEMBRANE PROTEIN YEBZ"/>
    <property type="match status" value="1"/>
</dbReference>
<accession>A0A2S6MUV7</accession>
<protein>
    <submittedName>
        <fullName evidence="7">Uncharacterized protein</fullName>
    </submittedName>
</protein>
<comment type="subcellular location">
    <subcellularLocation>
        <location evidence="1">Periplasm</location>
    </subcellularLocation>
</comment>
<dbReference type="InterPro" id="IPR047685">
    <property type="entry name" value="CopC-like"/>
</dbReference>
<dbReference type="InterPro" id="IPR014756">
    <property type="entry name" value="Ig_E-set"/>
</dbReference>
<dbReference type="InterPro" id="IPR032694">
    <property type="entry name" value="CopC/D"/>
</dbReference>
<proteinExistence type="inferred from homology"/>
<evidence type="ECO:0000256" key="6">
    <source>
        <dbReference type="ARBA" id="ARBA00023008"/>
    </source>
</evidence>
<evidence type="ECO:0000256" key="2">
    <source>
        <dbReference type="ARBA" id="ARBA00010509"/>
    </source>
</evidence>
<dbReference type="Proteomes" id="UP000239089">
    <property type="component" value="Unassembled WGS sequence"/>
</dbReference>
<evidence type="ECO:0000256" key="5">
    <source>
        <dbReference type="ARBA" id="ARBA00022764"/>
    </source>
</evidence>
<dbReference type="PANTHER" id="PTHR34820">
    <property type="entry name" value="INNER MEMBRANE PROTEIN YEBZ"/>
    <property type="match status" value="1"/>
</dbReference>
<dbReference type="SUPFAM" id="SSF81296">
    <property type="entry name" value="E set domains"/>
    <property type="match status" value="1"/>
</dbReference>
<evidence type="ECO:0000256" key="3">
    <source>
        <dbReference type="ARBA" id="ARBA00022723"/>
    </source>
</evidence>
<organism evidence="7 8">
    <name type="scientific">Rhodoblastus sphagnicola</name>
    <dbReference type="NCBI Taxonomy" id="333368"/>
    <lineage>
        <taxon>Bacteria</taxon>
        <taxon>Pseudomonadati</taxon>
        <taxon>Pseudomonadota</taxon>
        <taxon>Alphaproteobacteria</taxon>
        <taxon>Hyphomicrobiales</taxon>
        <taxon>Rhodoblastaceae</taxon>
        <taxon>Rhodoblastus</taxon>
    </lineage>
</organism>
<evidence type="ECO:0000256" key="4">
    <source>
        <dbReference type="ARBA" id="ARBA00022729"/>
    </source>
</evidence>
<keyword evidence="4" id="KW-0732">Signal</keyword>
<dbReference type="GO" id="GO:0006825">
    <property type="term" value="P:copper ion transport"/>
    <property type="evidence" value="ECO:0007669"/>
    <property type="project" value="InterPro"/>
</dbReference>
<keyword evidence="3" id="KW-0479">Metal-binding</keyword>
<dbReference type="GO" id="GO:0042597">
    <property type="term" value="C:periplasmic space"/>
    <property type="evidence" value="ECO:0007669"/>
    <property type="project" value="UniProtKB-SubCell"/>
</dbReference>
<dbReference type="GO" id="GO:0005886">
    <property type="term" value="C:plasma membrane"/>
    <property type="evidence" value="ECO:0007669"/>
    <property type="project" value="TreeGrafter"/>
</dbReference>
<dbReference type="InterPro" id="IPR014755">
    <property type="entry name" value="Cu-Rt/internalin_Ig-like"/>
</dbReference>
<dbReference type="GO" id="GO:0046688">
    <property type="term" value="P:response to copper ion"/>
    <property type="evidence" value="ECO:0007669"/>
    <property type="project" value="InterPro"/>
</dbReference>
<comment type="similarity">
    <text evidence="2">Belongs to the CopC family.</text>
</comment>
<dbReference type="NCBIfam" id="NF033814">
    <property type="entry name" value="copper_CopC"/>
    <property type="match status" value="1"/>
</dbReference>
<gene>
    <name evidence="7" type="ORF">CCR94_23030</name>
</gene>
<dbReference type="OrthoDB" id="9796814at2"/>
<dbReference type="RefSeq" id="WP_104510633.1">
    <property type="nucleotide sequence ID" value="NZ_JACIGC010000018.1"/>
</dbReference>
<comment type="caution">
    <text evidence="7">The sequence shown here is derived from an EMBL/GenBank/DDBJ whole genome shotgun (WGS) entry which is preliminary data.</text>
</comment>
<dbReference type="Gene3D" id="2.60.40.1220">
    <property type="match status" value="1"/>
</dbReference>
<dbReference type="InterPro" id="IPR007348">
    <property type="entry name" value="CopC_dom"/>
</dbReference>